<dbReference type="PROSITE" id="PS50157">
    <property type="entry name" value="ZINC_FINGER_C2H2_2"/>
    <property type="match status" value="3"/>
</dbReference>
<evidence type="ECO:0000256" key="8">
    <source>
        <dbReference type="PROSITE-ProRule" id="PRU00042"/>
    </source>
</evidence>
<dbReference type="RefSeq" id="XP_053026058.1">
    <property type="nucleotide sequence ID" value="XM_053162107.1"/>
</dbReference>
<dbReference type="PANTHER" id="PTHR24399:SF70">
    <property type="entry name" value="C2H2-TYPE DOMAIN-CONTAINING PROTEIN"/>
    <property type="match status" value="1"/>
</dbReference>
<dbReference type="GeneID" id="77803002"/>
<feature type="region of interest" description="Disordered" evidence="9">
    <location>
        <begin position="402"/>
        <end position="422"/>
    </location>
</feature>
<dbReference type="PROSITE" id="PS00028">
    <property type="entry name" value="ZINC_FINGER_C2H2_1"/>
    <property type="match status" value="2"/>
</dbReference>
<keyword evidence="5" id="KW-0805">Transcription regulation</keyword>
<feature type="compositionally biased region" description="Basic residues" evidence="9">
    <location>
        <begin position="402"/>
        <end position="418"/>
    </location>
</feature>
<evidence type="ECO:0000256" key="5">
    <source>
        <dbReference type="ARBA" id="ARBA00023015"/>
    </source>
</evidence>
<sequence length="682" mass="74597">MTHPSHCPPTMALRPTDEPSSTPFRHHRHPSNASESSANSLPLENGQQESCTRPASFVDEPLPMEGHFATMDLHSSPSQLSSYLPAPPAENHPFRYDTLTWAKEHPPFPDPQDTILATAGIYPKQNSLASILDPLNPHDQQALHSYQQNTNSSPDRPASAYLNPQQQAALDENNTPQIPTITTHTIPSNPTSPLLRLNMNHPAMPTGPSISLTSATPLTAKPSQQIPNLFNDHALAGSSSQSNTTDTLLQSLINNNNSNNNDLFQSLVSHPRTTSQNSQHQHNPFLSPRPVRARQRSKSESMGNQQSMPIGTDPLKSFFSSANPPPPITHRQTTLGAQLLQASSPSDTPPSRALESQGQIIQQLTDSSYLQELLEEFTAKKQPADLAGPSFQSMLRPANPLHHRRSHSVSHPAGHRRGRSDAGPMATPFDAFIPQLFSPASSSQQAYAANALSPHHTAPSLAAQQGLLLPDSGWSFRSKTTAATKAAAIRRRKVGVAARYICEMCGESFTRRYNLRGHQRAHKGEKPFACGYPGCTSRFARAHDQKRHYKLHLGVKDYSCPVCQKTFIRLDALQRHHKSDAGQACFQELQQLASSSGTTIAGICGLEKASEFENTGAFDGAHGPPGDLDETPGSASFGDPFGFHQQQQQHLAHQQHALDPQRDHSRDHQHQQQHIHCLASGQ</sequence>
<keyword evidence="2" id="KW-0479">Metal-binding</keyword>
<feature type="domain" description="C2H2-type" evidence="10">
    <location>
        <begin position="528"/>
        <end position="557"/>
    </location>
</feature>
<feature type="domain" description="C2H2-type" evidence="10">
    <location>
        <begin position="500"/>
        <end position="527"/>
    </location>
</feature>
<evidence type="ECO:0000256" key="4">
    <source>
        <dbReference type="ARBA" id="ARBA00022833"/>
    </source>
</evidence>
<evidence type="ECO:0000313" key="12">
    <source>
        <dbReference type="Proteomes" id="UP001164743"/>
    </source>
</evidence>
<dbReference type="PANTHER" id="PTHR24399">
    <property type="entry name" value="ZINC FINGER AND BTB DOMAIN-CONTAINING"/>
    <property type="match status" value="1"/>
</dbReference>
<name>A0ABY7CYW7_9BASI</name>
<organism evidence="11 12">
    <name type="scientific">Puccinia triticina</name>
    <dbReference type="NCBI Taxonomy" id="208348"/>
    <lineage>
        <taxon>Eukaryota</taxon>
        <taxon>Fungi</taxon>
        <taxon>Dikarya</taxon>
        <taxon>Basidiomycota</taxon>
        <taxon>Pucciniomycotina</taxon>
        <taxon>Pucciniomycetes</taxon>
        <taxon>Pucciniales</taxon>
        <taxon>Pucciniaceae</taxon>
        <taxon>Puccinia</taxon>
    </lineage>
</organism>
<feature type="compositionally biased region" description="Polar residues" evidence="9">
    <location>
        <begin position="31"/>
        <end position="53"/>
    </location>
</feature>
<evidence type="ECO:0000313" key="11">
    <source>
        <dbReference type="EMBL" id="WAQ90503.1"/>
    </source>
</evidence>
<evidence type="ECO:0000259" key="10">
    <source>
        <dbReference type="PROSITE" id="PS50157"/>
    </source>
</evidence>
<evidence type="ECO:0000256" key="2">
    <source>
        <dbReference type="ARBA" id="ARBA00022723"/>
    </source>
</evidence>
<dbReference type="EMBL" id="CP110432">
    <property type="protein sequence ID" value="WAQ90503.1"/>
    <property type="molecule type" value="Genomic_DNA"/>
</dbReference>
<evidence type="ECO:0000256" key="9">
    <source>
        <dbReference type="SAM" id="MobiDB-lite"/>
    </source>
</evidence>
<evidence type="ECO:0000256" key="7">
    <source>
        <dbReference type="ARBA" id="ARBA00023242"/>
    </source>
</evidence>
<feature type="region of interest" description="Disordered" evidence="9">
    <location>
        <begin position="1"/>
        <end position="60"/>
    </location>
</feature>
<dbReference type="Pfam" id="PF00096">
    <property type="entry name" value="zf-C2H2"/>
    <property type="match status" value="2"/>
</dbReference>
<evidence type="ECO:0000256" key="1">
    <source>
        <dbReference type="ARBA" id="ARBA00004123"/>
    </source>
</evidence>
<dbReference type="SUPFAM" id="SSF57667">
    <property type="entry name" value="beta-beta-alpha zinc fingers"/>
    <property type="match status" value="2"/>
</dbReference>
<feature type="domain" description="C2H2-type" evidence="10">
    <location>
        <begin position="558"/>
        <end position="585"/>
    </location>
</feature>
<feature type="compositionally biased region" description="Basic and acidic residues" evidence="9">
    <location>
        <begin position="659"/>
        <end position="670"/>
    </location>
</feature>
<keyword evidence="6" id="KW-0804">Transcription</keyword>
<dbReference type="Proteomes" id="UP001164743">
    <property type="component" value="Chromosome 12A"/>
</dbReference>
<gene>
    <name evidence="11" type="ORF">PtA15_12A493</name>
</gene>
<reference evidence="11" key="1">
    <citation type="submission" date="2022-10" db="EMBL/GenBank/DDBJ databases">
        <title>Puccinia triticina Genome sequencing and assembly.</title>
        <authorList>
            <person name="Li C."/>
        </authorList>
    </citation>
    <scope>NUCLEOTIDE SEQUENCE</scope>
    <source>
        <strain evidence="11">Pt15</strain>
    </source>
</reference>
<keyword evidence="7" id="KW-0539">Nucleus</keyword>
<keyword evidence="8" id="KW-0863">Zinc-finger</keyword>
<dbReference type="SMART" id="SM00355">
    <property type="entry name" value="ZnF_C2H2"/>
    <property type="match status" value="3"/>
</dbReference>
<dbReference type="InterPro" id="IPR013087">
    <property type="entry name" value="Znf_C2H2_type"/>
</dbReference>
<keyword evidence="4" id="KW-0862">Zinc</keyword>
<feature type="compositionally biased region" description="Low complexity" evidence="9">
    <location>
        <begin position="638"/>
        <end position="658"/>
    </location>
</feature>
<evidence type="ECO:0000256" key="6">
    <source>
        <dbReference type="ARBA" id="ARBA00023163"/>
    </source>
</evidence>
<proteinExistence type="predicted"/>
<feature type="region of interest" description="Disordered" evidence="9">
    <location>
        <begin position="270"/>
        <end position="331"/>
    </location>
</feature>
<keyword evidence="3" id="KW-0677">Repeat</keyword>
<protein>
    <recommendedName>
        <fullName evidence="10">C2H2-type domain-containing protein</fullName>
    </recommendedName>
</protein>
<dbReference type="InterPro" id="IPR036236">
    <property type="entry name" value="Znf_C2H2_sf"/>
</dbReference>
<dbReference type="Gene3D" id="3.30.160.60">
    <property type="entry name" value="Classic Zinc Finger"/>
    <property type="match status" value="3"/>
</dbReference>
<feature type="compositionally biased region" description="Polar residues" evidence="9">
    <location>
        <begin position="300"/>
        <end position="309"/>
    </location>
</feature>
<keyword evidence="12" id="KW-1185">Reference proteome</keyword>
<comment type="subcellular location">
    <subcellularLocation>
        <location evidence="1">Nucleus</location>
    </subcellularLocation>
</comment>
<feature type="region of interest" description="Disordered" evidence="9">
    <location>
        <begin position="615"/>
        <end position="682"/>
    </location>
</feature>
<feature type="compositionally biased region" description="Polar residues" evidence="9">
    <location>
        <begin position="270"/>
        <end position="284"/>
    </location>
</feature>
<accession>A0ABY7CYW7</accession>
<evidence type="ECO:0000256" key="3">
    <source>
        <dbReference type="ARBA" id="ARBA00022737"/>
    </source>
</evidence>